<dbReference type="GeneID" id="111318316"/>
<evidence type="ECO:0000313" key="15">
    <source>
        <dbReference type="RefSeq" id="XP_022776822.1"/>
    </source>
</evidence>
<organism evidence="14 15">
    <name type="scientific">Durio zibethinus</name>
    <name type="common">Durian</name>
    <dbReference type="NCBI Taxonomy" id="66656"/>
    <lineage>
        <taxon>Eukaryota</taxon>
        <taxon>Viridiplantae</taxon>
        <taxon>Streptophyta</taxon>
        <taxon>Embryophyta</taxon>
        <taxon>Tracheophyta</taxon>
        <taxon>Spermatophyta</taxon>
        <taxon>Magnoliopsida</taxon>
        <taxon>eudicotyledons</taxon>
        <taxon>Gunneridae</taxon>
        <taxon>Pentapetalae</taxon>
        <taxon>rosids</taxon>
        <taxon>malvids</taxon>
        <taxon>Malvales</taxon>
        <taxon>Malvaceae</taxon>
        <taxon>Helicteroideae</taxon>
        <taxon>Durio</taxon>
    </lineage>
</organism>
<evidence type="ECO:0000256" key="5">
    <source>
        <dbReference type="ARBA" id="ARBA00022592"/>
    </source>
</evidence>
<keyword evidence="3" id="KW-0813">Transport</keyword>
<evidence type="ECO:0000313" key="14">
    <source>
        <dbReference type="Proteomes" id="UP000515121"/>
    </source>
</evidence>
<dbReference type="KEGG" id="dzi:111318316"/>
<dbReference type="GO" id="GO:0016036">
    <property type="term" value="P:cellular response to phosphate starvation"/>
    <property type="evidence" value="ECO:0007669"/>
    <property type="project" value="TreeGrafter"/>
</dbReference>
<dbReference type="InterPro" id="IPR004331">
    <property type="entry name" value="SPX_dom"/>
</dbReference>
<keyword evidence="7 11" id="KW-1133">Transmembrane helix</keyword>
<evidence type="ECO:0000256" key="4">
    <source>
        <dbReference type="ARBA" id="ARBA00022475"/>
    </source>
</evidence>
<comment type="similarity">
    <text evidence="2">Belongs to the SYG1 (TC 2.A.94) family.</text>
</comment>
<name>A0A6P6BI86_DURZI</name>
<dbReference type="PANTHER" id="PTHR10783:SF109">
    <property type="entry name" value="PHOSPHATE TRANSPORTER PHO1 HOMOLOG 3-LIKE"/>
    <property type="match status" value="1"/>
</dbReference>
<comment type="subcellular location">
    <subcellularLocation>
        <location evidence="1">Cell membrane</location>
        <topology evidence="1">Multi-pass membrane protein</topology>
    </subcellularLocation>
</comment>
<dbReference type="InterPro" id="IPR034092">
    <property type="entry name" value="PHO1_SPX"/>
</dbReference>
<keyword evidence="4" id="KW-1003">Cell membrane</keyword>
<evidence type="ECO:0000256" key="10">
    <source>
        <dbReference type="SAM" id="MobiDB-lite"/>
    </source>
</evidence>
<evidence type="ECO:0000259" key="13">
    <source>
        <dbReference type="PROSITE" id="PS51382"/>
    </source>
</evidence>
<feature type="region of interest" description="Disordered" evidence="10">
    <location>
        <begin position="186"/>
        <end position="238"/>
    </location>
</feature>
<comment type="function">
    <text evidence="9">May transport inorganic phosphate (Pi).</text>
</comment>
<accession>A0A6P6BI86</accession>
<keyword evidence="8 11" id="KW-0472">Membrane</keyword>
<feature type="compositionally biased region" description="Basic and acidic residues" evidence="10">
    <location>
        <begin position="193"/>
        <end position="211"/>
    </location>
</feature>
<feature type="transmembrane region" description="Helical" evidence="11">
    <location>
        <begin position="387"/>
        <end position="409"/>
    </location>
</feature>
<dbReference type="PANTHER" id="PTHR10783">
    <property type="entry name" value="XENOTROPIC AND POLYTROPIC RETROVIRUS RECEPTOR 1-RELATED"/>
    <property type="match status" value="1"/>
</dbReference>
<keyword evidence="6 11" id="KW-0812">Transmembrane</keyword>
<dbReference type="Pfam" id="PF03124">
    <property type="entry name" value="EXS"/>
    <property type="match status" value="2"/>
</dbReference>
<protein>
    <submittedName>
        <fullName evidence="15">Phosphate transporter PHO1 homolog 3 isoform X1</fullName>
    </submittedName>
</protein>
<dbReference type="CDD" id="cd14476">
    <property type="entry name" value="SPX_PHO1_like"/>
    <property type="match status" value="1"/>
</dbReference>
<dbReference type="GO" id="GO:0005886">
    <property type="term" value="C:plasma membrane"/>
    <property type="evidence" value="ECO:0007669"/>
    <property type="project" value="UniProtKB-SubCell"/>
</dbReference>
<feature type="transmembrane region" description="Helical" evidence="11">
    <location>
        <begin position="470"/>
        <end position="491"/>
    </location>
</feature>
<evidence type="ECO:0000256" key="3">
    <source>
        <dbReference type="ARBA" id="ARBA00022448"/>
    </source>
</evidence>
<dbReference type="PROSITE" id="PS51382">
    <property type="entry name" value="SPX"/>
    <property type="match status" value="1"/>
</dbReference>
<feature type="transmembrane region" description="Helical" evidence="11">
    <location>
        <begin position="430"/>
        <end position="450"/>
    </location>
</feature>
<dbReference type="PROSITE" id="PS51380">
    <property type="entry name" value="EXS"/>
    <property type="match status" value="1"/>
</dbReference>
<feature type="transmembrane region" description="Helical" evidence="11">
    <location>
        <begin position="630"/>
        <end position="648"/>
    </location>
</feature>
<dbReference type="InterPro" id="IPR004342">
    <property type="entry name" value="EXS_C"/>
</dbReference>
<evidence type="ECO:0000256" key="11">
    <source>
        <dbReference type="SAM" id="Phobius"/>
    </source>
</evidence>
<keyword evidence="14" id="KW-1185">Reference proteome</keyword>
<evidence type="ECO:0000259" key="12">
    <source>
        <dbReference type="PROSITE" id="PS51380"/>
    </source>
</evidence>
<feature type="transmembrane region" description="Helical" evidence="11">
    <location>
        <begin position="512"/>
        <end position="532"/>
    </location>
</feature>
<feature type="transmembrane region" description="Helical" evidence="11">
    <location>
        <begin position="737"/>
        <end position="757"/>
    </location>
</feature>
<gene>
    <name evidence="15" type="primary">LOC111318316</name>
</gene>
<dbReference type="GO" id="GO:0006817">
    <property type="term" value="P:phosphate ion transport"/>
    <property type="evidence" value="ECO:0007669"/>
    <property type="project" value="UniProtKB-KW"/>
</dbReference>
<feature type="domain" description="EXS" evidence="12">
    <location>
        <begin position="626"/>
        <end position="819"/>
    </location>
</feature>
<dbReference type="Pfam" id="PF03105">
    <property type="entry name" value="SPX"/>
    <property type="match status" value="1"/>
</dbReference>
<feature type="transmembrane region" description="Helical" evidence="11">
    <location>
        <begin position="694"/>
        <end position="716"/>
    </location>
</feature>
<sequence length="819" mass="95002">MKFGKEFASQMVPEWQEAYMDYDYLKTLLKEVQRFKHRTKPPATPGGLKRKLTLYRAFSGLTQRHNPTSPSSPDIESQPILVNSVNRNGCQTCETTFLMSSDEGGEYELVYFRRLDDEFNKVDKFYRAKVQEVMKEADLLNKQMDALIAFRIKVENPPGINFDRSVEMTRLASDIAASAAALSAATPSGARSASERAPHLEAIEESTHGQGDDDDDDDEGKERNTPIQEAKPRKPKIKGIKPASLEVLDRVKINNTLETPRSTIKGVLKVPNHTELSFSRENLRKVEEQLKRAFIEFYQKLRLLKSYSFLNTLAFSKIMKKYDKITSRKASKSYMKMVDNSYLGSSDEVTKLMERVETTFIKHFSNANRAKGMNILRPKAKRERHRITFSTGFFAGCTASLLLALILIIRARKIMDHRGRTKYMETMFPLYSFFGFIVLHMVMYAINIFFWRKYRVNYAFIFGFKPGTELGYREVLLLSFGLGALALASVLSNLDMEMDPKTKDYEAFTELLPLNLVLFIFIILFLPFNILYRSSRFFLLTCLFHCICAPLYKVTLPDFFLADQLTSQVCEKLLLLFVNPSILSFPNNLKFISLYLFLQVQAIRSLEFYVCYYGWGNFKHRENTCKDSDVYNTFYFIVAVLPYLCRLLQCLRRLFEEKDPMQGLNGLKYFLTIVAVCLRTAFSINKVIGWRIIAWIFSAIAAIFCTYWDLVYDWGLLNRHSKNRWLRDKLLVPHKKIYFGAMGLNVVLRFAWLQTVLNFNLPLHPQTLTTIVACLEVIRRGLWNFFRLENEHLNNCGKYRAFKSVPLPFNYDEDDDKDD</sequence>
<evidence type="ECO:0000256" key="9">
    <source>
        <dbReference type="ARBA" id="ARBA00043939"/>
    </source>
</evidence>
<evidence type="ECO:0000256" key="8">
    <source>
        <dbReference type="ARBA" id="ARBA00023136"/>
    </source>
</evidence>
<proteinExistence type="inferred from homology"/>
<keyword evidence="5" id="KW-0592">Phosphate transport</keyword>
<dbReference type="GO" id="GO:0005802">
    <property type="term" value="C:trans-Golgi network"/>
    <property type="evidence" value="ECO:0007669"/>
    <property type="project" value="TreeGrafter"/>
</dbReference>
<dbReference type="Proteomes" id="UP000515121">
    <property type="component" value="Unplaced"/>
</dbReference>
<feature type="domain" description="SPX" evidence="13">
    <location>
        <begin position="1"/>
        <end position="336"/>
    </location>
</feature>
<feature type="transmembrane region" description="Helical" evidence="11">
    <location>
        <begin position="669"/>
        <end position="688"/>
    </location>
</feature>
<dbReference type="RefSeq" id="XP_022776822.1">
    <property type="nucleotide sequence ID" value="XM_022921087.1"/>
</dbReference>
<evidence type="ECO:0000256" key="1">
    <source>
        <dbReference type="ARBA" id="ARBA00004651"/>
    </source>
</evidence>
<evidence type="ECO:0000256" key="2">
    <source>
        <dbReference type="ARBA" id="ARBA00009665"/>
    </source>
</evidence>
<evidence type="ECO:0000256" key="7">
    <source>
        <dbReference type="ARBA" id="ARBA00022989"/>
    </source>
</evidence>
<dbReference type="GO" id="GO:0000822">
    <property type="term" value="F:inositol hexakisphosphate binding"/>
    <property type="evidence" value="ECO:0007669"/>
    <property type="project" value="TreeGrafter"/>
</dbReference>
<evidence type="ECO:0000256" key="6">
    <source>
        <dbReference type="ARBA" id="ARBA00022692"/>
    </source>
</evidence>
<dbReference type="OrthoDB" id="9970435at2759"/>
<dbReference type="AlphaFoldDB" id="A0A6P6BI86"/>
<reference evidence="15" key="1">
    <citation type="submission" date="2025-08" db="UniProtKB">
        <authorList>
            <consortium name="RefSeq"/>
        </authorList>
    </citation>
    <scope>IDENTIFICATION</scope>
    <source>
        <tissue evidence="15">Fruit stalk</tissue>
    </source>
</reference>